<feature type="region of interest" description="Disordered" evidence="2">
    <location>
        <begin position="485"/>
        <end position="504"/>
    </location>
</feature>
<feature type="coiled-coil region" evidence="1">
    <location>
        <begin position="649"/>
        <end position="704"/>
    </location>
</feature>
<feature type="compositionally biased region" description="Polar residues" evidence="2">
    <location>
        <begin position="485"/>
        <end position="498"/>
    </location>
</feature>
<feature type="coiled-coil region" evidence="1">
    <location>
        <begin position="349"/>
        <end position="415"/>
    </location>
</feature>
<accession>A0AAU9IZ41</accession>
<evidence type="ECO:0000256" key="2">
    <source>
        <dbReference type="SAM" id="MobiDB-lite"/>
    </source>
</evidence>
<feature type="coiled-coil region" evidence="1">
    <location>
        <begin position="550"/>
        <end position="577"/>
    </location>
</feature>
<organism evidence="3 4">
    <name type="scientific">Blepharisma stoltei</name>
    <dbReference type="NCBI Taxonomy" id="1481888"/>
    <lineage>
        <taxon>Eukaryota</taxon>
        <taxon>Sar</taxon>
        <taxon>Alveolata</taxon>
        <taxon>Ciliophora</taxon>
        <taxon>Postciliodesmatophora</taxon>
        <taxon>Heterotrichea</taxon>
        <taxon>Heterotrichida</taxon>
        <taxon>Blepharismidae</taxon>
        <taxon>Blepharisma</taxon>
    </lineage>
</organism>
<feature type="coiled-coil region" evidence="1">
    <location>
        <begin position="120"/>
        <end position="309"/>
    </location>
</feature>
<comment type="caution">
    <text evidence="3">The sequence shown here is derived from an EMBL/GenBank/DDBJ whole genome shotgun (WGS) entry which is preliminary data.</text>
</comment>
<evidence type="ECO:0000256" key="1">
    <source>
        <dbReference type="SAM" id="Coils"/>
    </source>
</evidence>
<protein>
    <submittedName>
        <fullName evidence="3">Uncharacterized protein</fullName>
    </submittedName>
</protein>
<dbReference type="EMBL" id="CAJZBQ010000021">
    <property type="protein sequence ID" value="CAG9318873.1"/>
    <property type="molecule type" value="Genomic_DNA"/>
</dbReference>
<sequence length="1086" mass="127668">MEESNRHKTFCNPQCTARKSIVLDLKYLLSVSENIDKTLRDFSSSQDEEFKELPDFPHTSFNESPRFLDINFADISMEEAALNFPLSQDLNNAMLRIISRIQKLKETENQLIRTYKNACNSQDKEEIQRLTVQLREMSQEVEFLSKKIEENEEEREKTGKSECKDCGKNVQKLKEFKGEIEEIKKELIKADELLNTTRKEKADLESAYIDLQKQLEELKDFDPKEYEAAFAGLNSEKEDLIKLNKELARKYNIQESMIWKIEKELENANIEIEEKDRALIIARNMITKLQSSQNELERKLKQQKQLAIQNKLKGQSFADIESHEGMLRSEIYSLHDKIEKISIESDREIKNREEVIRKLNGENNDLKQAFDEIEGKLKEIESENKLREENHQNEMKKLTESLAEKEESIGQLSKLNQEQLKLKDLELTQMKKSINSGISVDNEKPSLDEEKTTLRSTTPIKRKSPVKTYAKMPIKQTLRPSENIKTVSDIESNQQSELAETEKPSIEKPLSMLWREQLQESLKKESLYKKQLGKINEQENQFFKERIKILEELGSTKHQLSEKLRMREEEYESKINEIATKQQNLLKIVEEMQKSLLMKDKQIKEQSNLYLCEISEMKKLIDIFKNEIAYRDDIYRKNYFKPLVFSAKIDALNDENSKLRQNLEDSKRELTIIMNEKEISKGQYKQAEEIINSLKLEIQLAENELLSMPKLNFLTEEKPMKLYEKIKEMKNEFTKSIEWKETDIKTINNLQAKLKEMEDYYEKALSEKAAINQQLIATLNNIKQEKNTKRLDSSQNSALGRSENERSRASMTPLRLSNRSRYQSLDLDAQPFTTRESDETSQLLFEKDKQIEDLLYKLSSAKTHRRRHSHKHKGKFDLSEVLNLVEYLKDEILGNRLTNKDLSEELKEILVNFSEWLRTTPHKLSRNQDLGFYSEIISLLLNSSKLADQIYSLKQLQSQLYQYDQNSISSQLLMYVRILCENNESNPEENSTKVRLRLETLYRNLKSSAESISKVANRLQEMKWSLSHEETRADIFLRVLEMVGNFFENYILEHKNDEETLLKAIKELSNSNTKPLRSSRSMRSYQ</sequence>
<name>A0AAU9IZ41_9CILI</name>
<evidence type="ECO:0000313" key="3">
    <source>
        <dbReference type="EMBL" id="CAG9318873.1"/>
    </source>
</evidence>
<feature type="region of interest" description="Disordered" evidence="2">
    <location>
        <begin position="787"/>
        <end position="815"/>
    </location>
</feature>
<keyword evidence="4" id="KW-1185">Reference proteome</keyword>
<dbReference type="AlphaFoldDB" id="A0AAU9IZ41"/>
<gene>
    <name evidence="3" type="ORF">BSTOLATCC_MIC22233</name>
</gene>
<feature type="coiled-coil region" evidence="1">
    <location>
        <begin position="747"/>
        <end position="774"/>
    </location>
</feature>
<evidence type="ECO:0000313" key="4">
    <source>
        <dbReference type="Proteomes" id="UP001162131"/>
    </source>
</evidence>
<dbReference type="Proteomes" id="UP001162131">
    <property type="component" value="Unassembled WGS sequence"/>
</dbReference>
<proteinExistence type="predicted"/>
<reference evidence="3" key="1">
    <citation type="submission" date="2021-09" db="EMBL/GenBank/DDBJ databases">
        <authorList>
            <consortium name="AG Swart"/>
            <person name="Singh M."/>
            <person name="Singh A."/>
            <person name="Seah K."/>
            <person name="Emmerich C."/>
        </authorList>
    </citation>
    <scope>NUCLEOTIDE SEQUENCE</scope>
    <source>
        <strain evidence="3">ATCC30299</strain>
    </source>
</reference>
<keyword evidence="1" id="KW-0175">Coiled coil</keyword>